<dbReference type="STRING" id="144026.SAMN04488568_11468"/>
<evidence type="ECO:0000313" key="2">
    <source>
        <dbReference type="EMBL" id="SDM57188.1"/>
    </source>
</evidence>
<evidence type="ECO:0000256" key="1">
    <source>
        <dbReference type="SAM" id="Phobius"/>
    </source>
</evidence>
<keyword evidence="1" id="KW-0472">Membrane</keyword>
<feature type="transmembrane region" description="Helical" evidence="1">
    <location>
        <begin position="52"/>
        <end position="75"/>
    </location>
</feature>
<dbReference type="Pfam" id="PF08570">
    <property type="entry name" value="DUF1761"/>
    <property type="match status" value="1"/>
</dbReference>
<feature type="transmembrane region" description="Helical" evidence="1">
    <location>
        <begin position="113"/>
        <end position="133"/>
    </location>
</feature>
<feature type="transmembrane region" description="Helical" evidence="1">
    <location>
        <begin position="7"/>
        <end position="32"/>
    </location>
</feature>
<dbReference type="InterPro" id="IPR013879">
    <property type="entry name" value="DUF1761"/>
</dbReference>
<keyword evidence="1" id="KW-0812">Transmembrane</keyword>
<reference evidence="2 3" key="1">
    <citation type="submission" date="2016-10" db="EMBL/GenBank/DDBJ databases">
        <authorList>
            <person name="de Groot N.N."/>
        </authorList>
    </citation>
    <scope>NUCLEOTIDE SEQUENCE [LARGE SCALE GENOMIC DNA]</scope>
    <source>
        <strain evidence="2 3">DSM 16077</strain>
    </source>
</reference>
<evidence type="ECO:0000313" key="3">
    <source>
        <dbReference type="Proteomes" id="UP000199759"/>
    </source>
</evidence>
<evidence type="ECO:0008006" key="4">
    <source>
        <dbReference type="Google" id="ProtNLM"/>
    </source>
</evidence>
<name>A0A1G9UB98_9PROT</name>
<gene>
    <name evidence="2" type="ORF">SAMN04488568_11468</name>
</gene>
<protein>
    <recommendedName>
        <fullName evidence="4">DUF1761 domain-containing protein</fullName>
    </recommendedName>
</protein>
<organism evidence="2 3">
    <name type="scientific">Maricaulis salignorans</name>
    <dbReference type="NCBI Taxonomy" id="144026"/>
    <lineage>
        <taxon>Bacteria</taxon>
        <taxon>Pseudomonadati</taxon>
        <taxon>Pseudomonadota</taxon>
        <taxon>Alphaproteobacteria</taxon>
        <taxon>Maricaulales</taxon>
        <taxon>Maricaulaceae</taxon>
        <taxon>Maricaulis</taxon>
    </lineage>
</organism>
<accession>A0A1G9UB98</accession>
<dbReference type="Proteomes" id="UP000199759">
    <property type="component" value="Unassembled WGS sequence"/>
</dbReference>
<keyword evidence="1" id="KW-1133">Transmembrane helix</keyword>
<proteinExistence type="predicted"/>
<dbReference type="RefSeq" id="WP_176780340.1">
    <property type="nucleotide sequence ID" value="NZ_FNHG01000014.1"/>
</dbReference>
<sequence>MPRIFGLNIIAVLASAIALYFIGFLFYGLFFTDLWVGLHDFTEAQMIAANENMAFGMLHGFLISLVTAIFIGLALKRFGSDGMMPAIKGAVLLWAGFAVTTLAYDVVYAMQPVMLFLLDASHLLVGFVVVAIVQTALDGIAVKSEYA</sequence>
<feature type="transmembrane region" description="Helical" evidence="1">
    <location>
        <begin position="87"/>
        <end position="107"/>
    </location>
</feature>
<dbReference type="EMBL" id="FNHG01000014">
    <property type="protein sequence ID" value="SDM57188.1"/>
    <property type="molecule type" value="Genomic_DNA"/>
</dbReference>
<keyword evidence="3" id="KW-1185">Reference proteome</keyword>
<dbReference type="AlphaFoldDB" id="A0A1G9UB98"/>